<evidence type="ECO:0000256" key="1">
    <source>
        <dbReference type="ARBA" id="ARBA00023054"/>
    </source>
</evidence>
<protein>
    <recommendedName>
        <fullName evidence="2">CCDC92/74 N-terminal domain-containing protein</fullName>
    </recommendedName>
</protein>
<dbReference type="InterPro" id="IPR039496">
    <property type="entry name" value="CCDC92/74_N"/>
</dbReference>
<keyword evidence="5" id="KW-1185">Reference proteome</keyword>
<dbReference type="InterPro" id="IPR040370">
    <property type="entry name" value="CCDC74A/CCDC74B/CCDC92"/>
</dbReference>
<organism evidence="4 5">
    <name type="scientific">Helobdella robusta</name>
    <name type="common">Californian leech</name>
    <dbReference type="NCBI Taxonomy" id="6412"/>
    <lineage>
        <taxon>Eukaryota</taxon>
        <taxon>Metazoa</taxon>
        <taxon>Spiralia</taxon>
        <taxon>Lophotrochozoa</taxon>
        <taxon>Annelida</taxon>
        <taxon>Clitellata</taxon>
        <taxon>Hirudinea</taxon>
        <taxon>Rhynchobdellida</taxon>
        <taxon>Glossiphoniidae</taxon>
        <taxon>Helobdella</taxon>
    </lineage>
</organism>
<feature type="domain" description="CCDC92/74 N-terminal" evidence="2">
    <location>
        <begin position="80"/>
        <end position="122"/>
    </location>
</feature>
<evidence type="ECO:0000259" key="2">
    <source>
        <dbReference type="Pfam" id="PF14916"/>
    </source>
</evidence>
<dbReference type="PANTHER" id="PTHR14882">
    <property type="entry name" value="COILED-COIL DOMAIN-CONTAINING 74A"/>
    <property type="match status" value="1"/>
</dbReference>
<dbReference type="Proteomes" id="UP000015101">
    <property type="component" value="Unassembled WGS sequence"/>
</dbReference>
<dbReference type="EMBL" id="KB097143">
    <property type="protein sequence ID" value="ESN98714.1"/>
    <property type="molecule type" value="Genomic_DNA"/>
</dbReference>
<dbReference type="EMBL" id="AMQM01001047">
    <property type="status" value="NOT_ANNOTATED_CDS"/>
    <property type="molecule type" value="Genomic_DNA"/>
</dbReference>
<dbReference type="OrthoDB" id="2155209at2759"/>
<name>T1ESB1_HELRO</name>
<evidence type="ECO:0000313" key="4">
    <source>
        <dbReference type="EnsemblMetazoa" id="HelroP162166"/>
    </source>
</evidence>
<evidence type="ECO:0000313" key="3">
    <source>
        <dbReference type="EMBL" id="ESN98714.1"/>
    </source>
</evidence>
<proteinExistence type="predicted"/>
<dbReference type="InParanoid" id="T1ESB1"/>
<dbReference type="RefSeq" id="XP_009022698.1">
    <property type="nucleotide sequence ID" value="XM_009024450.1"/>
</dbReference>
<dbReference type="AlphaFoldDB" id="T1ESB1"/>
<reference evidence="5" key="1">
    <citation type="submission" date="2012-12" db="EMBL/GenBank/DDBJ databases">
        <authorList>
            <person name="Hellsten U."/>
            <person name="Grimwood J."/>
            <person name="Chapman J.A."/>
            <person name="Shapiro H."/>
            <person name="Aerts A."/>
            <person name="Otillar R.P."/>
            <person name="Terry A.Y."/>
            <person name="Boore J.L."/>
            <person name="Simakov O."/>
            <person name="Marletaz F."/>
            <person name="Cho S.-J."/>
            <person name="Edsinger-Gonzales E."/>
            <person name="Havlak P."/>
            <person name="Kuo D.-H."/>
            <person name="Larsson T."/>
            <person name="Lv J."/>
            <person name="Arendt D."/>
            <person name="Savage R."/>
            <person name="Osoegawa K."/>
            <person name="de Jong P."/>
            <person name="Lindberg D.R."/>
            <person name="Seaver E.C."/>
            <person name="Weisblat D.A."/>
            <person name="Putnam N.H."/>
            <person name="Grigoriev I.V."/>
            <person name="Rokhsar D.S."/>
        </authorList>
    </citation>
    <scope>NUCLEOTIDE SEQUENCE</scope>
</reference>
<reference evidence="4" key="3">
    <citation type="submission" date="2015-06" db="UniProtKB">
        <authorList>
            <consortium name="EnsemblMetazoa"/>
        </authorList>
    </citation>
    <scope>IDENTIFICATION</scope>
</reference>
<dbReference type="PANTHER" id="PTHR14882:SF5">
    <property type="entry name" value="COILED-COIL DOMAIN CONTAINING 74A"/>
    <property type="match status" value="1"/>
</dbReference>
<dbReference type="Pfam" id="PF14916">
    <property type="entry name" value="CCDC92"/>
    <property type="match status" value="1"/>
</dbReference>
<dbReference type="GeneID" id="20199461"/>
<reference evidence="3 5" key="2">
    <citation type="journal article" date="2013" name="Nature">
        <title>Insights into bilaterian evolution from three spiralian genomes.</title>
        <authorList>
            <person name="Simakov O."/>
            <person name="Marletaz F."/>
            <person name="Cho S.J."/>
            <person name="Edsinger-Gonzales E."/>
            <person name="Havlak P."/>
            <person name="Hellsten U."/>
            <person name="Kuo D.H."/>
            <person name="Larsson T."/>
            <person name="Lv J."/>
            <person name="Arendt D."/>
            <person name="Savage R."/>
            <person name="Osoegawa K."/>
            <person name="de Jong P."/>
            <person name="Grimwood J."/>
            <person name="Chapman J.A."/>
            <person name="Shapiro H."/>
            <person name="Aerts A."/>
            <person name="Otillar R.P."/>
            <person name="Terry A.Y."/>
            <person name="Boore J.L."/>
            <person name="Grigoriev I.V."/>
            <person name="Lindberg D.R."/>
            <person name="Seaver E.C."/>
            <person name="Weisblat D.A."/>
            <person name="Putnam N.H."/>
            <person name="Rokhsar D.S."/>
        </authorList>
    </citation>
    <scope>NUCLEOTIDE SEQUENCE</scope>
</reference>
<dbReference type="HOGENOM" id="CLU_1770092_0_0_1"/>
<dbReference type="KEGG" id="hro:HELRODRAFT_162166"/>
<dbReference type="EnsemblMetazoa" id="HelroT162166">
    <property type="protein sequence ID" value="HelroP162166"/>
    <property type="gene ID" value="HelroG162166"/>
</dbReference>
<sequence>MKSPGGKADVYNATSLRHISFVNFSSRGFQENQSELSTDMNNIKKESDCTTRGTDGSFIENIESDKQYFKVYSDENEQAEKVAYLERTFKFLQQQHQEILKSLHEEVETLKKKNKVKSFSVNDHKGMSKLKSKILILSLADNLPKIS</sequence>
<evidence type="ECO:0000313" key="5">
    <source>
        <dbReference type="Proteomes" id="UP000015101"/>
    </source>
</evidence>
<accession>T1ESB1</accession>
<dbReference type="CTD" id="20199461"/>
<keyword evidence="1" id="KW-0175">Coiled coil</keyword>
<gene>
    <name evidence="4" type="primary">20199461</name>
    <name evidence="3" type="ORF">HELRODRAFT_162166</name>
</gene>